<dbReference type="Proteomes" id="UP000053676">
    <property type="component" value="Unassembled WGS sequence"/>
</dbReference>
<dbReference type="KEGG" id="nai:NECAME_12941"/>
<reference evidence="2" key="1">
    <citation type="journal article" date="2014" name="Nat. Genet.">
        <title>Genome of the human hookworm Necator americanus.</title>
        <authorList>
            <person name="Tang Y.T."/>
            <person name="Gao X."/>
            <person name="Rosa B.A."/>
            <person name="Abubucker S."/>
            <person name="Hallsworth-Pepin K."/>
            <person name="Martin J."/>
            <person name="Tyagi R."/>
            <person name="Heizer E."/>
            <person name="Zhang X."/>
            <person name="Bhonagiri-Palsikar V."/>
            <person name="Minx P."/>
            <person name="Warren W.C."/>
            <person name="Wang Q."/>
            <person name="Zhan B."/>
            <person name="Hotez P.J."/>
            <person name="Sternberg P.W."/>
            <person name="Dougall A."/>
            <person name="Gaze S.T."/>
            <person name="Mulvenna J."/>
            <person name="Sotillo J."/>
            <person name="Ranganathan S."/>
            <person name="Rabelo E.M."/>
            <person name="Wilson R.K."/>
            <person name="Felgner P.L."/>
            <person name="Bethony J."/>
            <person name="Hawdon J.M."/>
            <person name="Gasser R.B."/>
            <person name="Loukas A."/>
            <person name="Mitreva M."/>
        </authorList>
    </citation>
    <scope>NUCLEOTIDE SEQUENCE [LARGE SCALE GENOMIC DNA]</scope>
</reference>
<proteinExistence type="predicted"/>
<accession>W2T0I3</accession>
<dbReference type="AlphaFoldDB" id="W2T0I3"/>
<organism evidence="1 2">
    <name type="scientific">Necator americanus</name>
    <name type="common">Human hookworm</name>
    <dbReference type="NCBI Taxonomy" id="51031"/>
    <lineage>
        <taxon>Eukaryota</taxon>
        <taxon>Metazoa</taxon>
        <taxon>Ecdysozoa</taxon>
        <taxon>Nematoda</taxon>
        <taxon>Chromadorea</taxon>
        <taxon>Rhabditida</taxon>
        <taxon>Rhabditina</taxon>
        <taxon>Rhabditomorpha</taxon>
        <taxon>Strongyloidea</taxon>
        <taxon>Ancylostomatidae</taxon>
        <taxon>Bunostominae</taxon>
        <taxon>Necator</taxon>
    </lineage>
</organism>
<keyword evidence="2" id="KW-1185">Reference proteome</keyword>
<evidence type="ECO:0000313" key="1">
    <source>
        <dbReference type="EMBL" id="ETN74477.1"/>
    </source>
</evidence>
<gene>
    <name evidence="1" type="ORF">NECAME_12941</name>
</gene>
<evidence type="ECO:0000313" key="2">
    <source>
        <dbReference type="Proteomes" id="UP000053676"/>
    </source>
</evidence>
<protein>
    <submittedName>
        <fullName evidence="1">Uncharacterized protein</fullName>
    </submittedName>
</protein>
<sequence>MAPLRRSALTKTSLRILSSQLCFCSEMKKCEVNNNPSEQNISITDLFNESVPIVTATSSTTRREFGAVFSAVFKGFVNIEVKTNE</sequence>
<name>W2T0I3_NECAM</name>
<dbReference type="EMBL" id="KI660357">
    <property type="protein sequence ID" value="ETN74477.1"/>
    <property type="molecule type" value="Genomic_DNA"/>
</dbReference>